<keyword evidence="3" id="KW-1185">Reference proteome</keyword>
<comment type="caution">
    <text evidence="2">The sequence shown here is derived from an EMBL/GenBank/DDBJ whole genome shotgun (WGS) entry which is preliminary data.</text>
</comment>
<protein>
    <submittedName>
        <fullName evidence="2">Uncharacterized protein</fullName>
    </submittedName>
</protein>
<feature type="region of interest" description="Disordered" evidence="1">
    <location>
        <begin position="1"/>
        <end position="40"/>
    </location>
</feature>
<dbReference type="AlphaFoldDB" id="A0A8T0DVD0"/>
<name>A0A8T0DVD0_9TREM</name>
<gene>
    <name evidence="2" type="ORF">P879_06724</name>
</gene>
<evidence type="ECO:0000256" key="1">
    <source>
        <dbReference type="SAM" id="MobiDB-lite"/>
    </source>
</evidence>
<organism evidence="2 3">
    <name type="scientific">Paragonimus westermani</name>
    <dbReference type="NCBI Taxonomy" id="34504"/>
    <lineage>
        <taxon>Eukaryota</taxon>
        <taxon>Metazoa</taxon>
        <taxon>Spiralia</taxon>
        <taxon>Lophotrochozoa</taxon>
        <taxon>Platyhelminthes</taxon>
        <taxon>Trematoda</taxon>
        <taxon>Digenea</taxon>
        <taxon>Plagiorchiida</taxon>
        <taxon>Troglotremata</taxon>
        <taxon>Troglotrematidae</taxon>
        <taxon>Paragonimus</taxon>
    </lineage>
</organism>
<feature type="compositionally biased region" description="Basic and acidic residues" evidence="1">
    <location>
        <begin position="1"/>
        <end position="11"/>
    </location>
</feature>
<dbReference type="Proteomes" id="UP000699462">
    <property type="component" value="Unassembled WGS sequence"/>
</dbReference>
<evidence type="ECO:0000313" key="2">
    <source>
        <dbReference type="EMBL" id="KAF8571134.1"/>
    </source>
</evidence>
<dbReference type="EMBL" id="JTDF01000690">
    <property type="protein sequence ID" value="KAF8571134.1"/>
    <property type="molecule type" value="Genomic_DNA"/>
</dbReference>
<reference evidence="2 3" key="1">
    <citation type="submission" date="2019-07" db="EMBL/GenBank/DDBJ databases">
        <title>Annotation for the trematode Paragonimus westermani.</title>
        <authorList>
            <person name="Choi Y.-J."/>
        </authorList>
    </citation>
    <scope>NUCLEOTIDE SEQUENCE [LARGE SCALE GENOMIC DNA]</scope>
    <source>
        <strain evidence="2">180907_Pwestermani</strain>
    </source>
</reference>
<proteinExistence type="predicted"/>
<feature type="compositionally biased region" description="Polar residues" evidence="1">
    <location>
        <begin position="27"/>
        <end position="40"/>
    </location>
</feature>
<sequence length="137" mass="15537">MMSNVEKETRKPSPVRSGNEEDKNARAEQTQEAQHQELTNEVCENQKQTEQALKADQLVINSERKMLWSSIMEMVSTVIETNNVECLQFAEILGIPWIPISSPASLECLHSTGVNSIITEHSLTEIRQFSKDLVPQR</sequence>
<accession>A0A8T0DVD0</accession>
<dbReference type="OrthoDB" id="6248644at2759"/>
<evidence type="ECO:0000313" key="3">
    <source>
        <dbReference type="Proteomes" id="UP000699462"/>
    </source>
</evidence>